<dbReference type="GO" id="GO:0015562">
    <property type="term" value="F:efflux transmembrane transporter activity"/>
    <property type="evidence" value="ECO:0007669"/>
    <property type="project" value="InterPro"/>
</dbReference>
<feature type="signal peptide" evidence="2">
    <location>
        <begin position="1"/>
        <end position="26"/>
    </location>
</feature>
<evidence type="ECO:0000313" key="3">
    <source>
        <dbReference type="EMBL" id="QKI89456.1"/>
    </source>
</evidence>
<protein>
    <submittedName>
        <fullName evidence="3">TolC family protein</fullName>
    </submittedName>
</protein>
<evidence type="ECO:0000256" key="2">
    <source>
        <dbReference type="SAM" id="SignalP"/>
    </source>
</evidence>
<dbReference type="InterPro" id="IPR010131">
    <property type="entry name" value="MdtP/NodT-like"/>
</dbReference>
<accession>A0A7D4P4S3</accession>
<dbReference type="Gene3D" id="1.20.1600.10">
    <property type="entry name" value="Outer membrane efflux proteins (OEP)"/>
    <property type="match status" value="1"/>
</dbReference>
<sequence>MNKPFKLKLFFLLGALPLAMSSAAAAQDPAPESVQGPQKPAAESWSVLSQSLQEPLPNPLTLKYLLNDFPLKSGANLLAQAQSRVALAQAQTLNSTNGFKIDLEGRLTRREFTEEPQNHNLLALHFGKVLYDGDLNKIYQESLYALSDAAQIKQQAQLENHKLQVMSAFFDALLADFQYRIDNEAMAVEYIAFDKSKDQHSLSRLSDVELIEAENTYQKALLKRSRSEQNLLKMRLYLANVIGYADARPDKLAFPDLSDFDHRDPKSLALSELQQQIEQHPLLRALKTQWEGQLKQVQAAHQLNRPKLRADAWVGQLSSHPELREGRWRADLSLAMPLYDSGLQQARVEEEKAKLISYQAQYEELAQALRQEVTDLYFQIQMLAAEEKSNNLFADYADLYLDYSRALYENESATDLGDSMVRLSQANYNQVEWQFRKALLWAKLDYLLGKPLESFSSGEAKGSDALSQAIQQ</sequence>
<dbReference type="EMBL" id="CP054020">
    <property type="protein sequence ID" value="QKI89456.1"/>
    <property type="molecule type" value="Genomic_DNA"/>
</dbReference>
<dbReference type="SUPFAM" id="SSF56954">
    <property type="entry name" value="Outer membrane efflux proteins (OEP)"/>
    <property type="match status" value="1"/>
</dbReference>
<keyword evidence="4" id="KW-1185">Reference proteome</keyword>
<organism evidence="3 4">
    <name type="scientific">Thiomicrorhabdus xiamenensis</name>
    <dbReference type="NCBI Taxonomy" id="2739063"/>
    <lineage>
        <taxon>Bacteria</taxon>
        <taxon>Pseudomonadati</taxon>
        <taxon>Pseudomonadota</taxon>
        <taxon>Gammaproteobacteria</taxon>
        <taxon>Thiotrichales</taxon>
        <taxon>Piscirickettsiaceae</taxon>
        <taxon>Thiomicrorhabdus</taxon>
    </lineage>
</organism>
<proteinExistence type="inferred from homology"/>
<evidence type="ECO:0000313" key="4">
    <source>
        <dbReference type="Proteomes" id="UP000504724"/>
    </source>
</evidence>
<dbReference type="RefSeq" id="WP_173285354.1">
    <property type="nucleotide sequence ID" value="NZ_CP054020.1"/>
</dbReference>
<dbReference type="KEGG" id="txa:HQN79_07695"/>
<dbReference type="InterPro" id="IPR003423">
    <property type="entry name" value="OMP_efflux"/>
</dbReference>
<comment type="similarity">
    <text evidence="1">Belongs to the outer membrane factor (OMF) (TC 1.B.17) family.</text>
</comment>
<gene>
    <name evidence="3" type="ORF">HQN79_07695</name>
</gene>
<feature type="chain" id="PRO_5028914368" evidence="2">
    <location>
        <begin position="27"/>
        <end position="472"/>
    </location>
</feature>
<evidence type="ECO:0000256" key="1">
    <source>
        <dbReference type="ARBA" id="ARBA00007613"/>
    </source>
</evidence>
<reference evidence="3 4" key="1">
    <citation type="submission" date="2020-05" db="EMBL/GenBank/DDBJ databases">
        <title>Thiomicrorhabdus sediminis sp.nov. and Thiomicrorhabdus xiamenensis sp.nov., novel sulfur-oxidizing bacteria isolated from coastal sediment.</title>
        <authorList>
            <person name="Liu X."/>
        </authorList>
    </citation>
    <scope>NUCLEOTIDE SEQUENCE [LARGE SCALE GENOMIC DNA]</scope>
    <source>
        <strain evidence="3 4">G2</strain>
    </source>
</reference>
<dbReference type="AlphaFoldDB" id="A0A7D4P4S3"/>
<keyword evidence="2" id="KW-0732">Signal</keyword>
<name>A0A7D4P4S3_9GAMM</name>
<dbReference type="PANTHER" id="PTHR30203">
    <property type="entry name" value="OUTER MEMBRANE CATION EFFLUX PROTEIN"/>
    <property type="match status" value="1"/>
</dbReference>
<dbReference type="Proteomes" id="UP000504724">
    <property type="component" value="Chromosome"/>
</dbReference>
<dbReference type="Pfam" id="PF02321">
    <property type="entry name" value="OEP"/>
    <property type="match status" value="1"/>
</dbReference>